<feature type="compositionally biased region" description="Basic and acidic residues" evidence="1">
    <location>
        <begin position="20"/>
        <end position="33"/>
    </location>
</feature>
<organism evidence="2 3">
    <name type="scientific">Comamonas terrae</name>
    <dbReference type="NCBI Taxonomy" id="673548"/>
    <lineage>
        <taxon>Bacteria</taxon>
        <taxon>Pseudomonadati</taxon>
        <taxon>Pseudomonadota</taxon>
        <taxon>Betaproteobacteria</taxon>
        <taxon>Burkholderiales</taxon>
        <taxon>Comamonadaceae</taxon>
        <taxon>Comamonas</taxon>
    </lineage>
</organism>
<keyword evidence="3" id="KW-1185">Reference proteome</keyword>
<reference evidence="3" key="1">
    <citation type="journal article" date="2019" name="Int. J. Syst. Evol. Microbiol.">
        <title>The Global Catalogue of Microorganisms (GCM) 10K type strain sequencing project: providing services to taxonomists for standard genome sequencing and annotation.</title>
        <authorList>
            <consortium name="The Broad Institute Genomics Platform"/>
            <consortium name="The Broad Institute Genome Sequencing Center for Infectious Disease"/>
            <person name="Wu L."/>
            <person name="Ma J."/>
        </authorList>
    </citation>
    <scope>NUCLEOTIDE SEQUENCE [LARGE SCALE GENOMIC DNA]</scope>
    <source>
        <strain evidence="3">TISTR 1906</strain>
    </source>
</reference>
<accession>A0ABW5UUJ7</accession>
<dbReference type="RefSeq" id="WP_066479046.1">
    <property type="nucleotide sequence ID" value="NZ_BCNT01000009.1"/>
</dbReference>
<feature type="region of interest" description="Disordered" evidence="1">
    <location>
        <begin position="1"/>
        <end position="33"/>
    </location>
</feature>
<evidence type="ECO:0000256" key="1">
    <source>
        <dbReference type="SAM" id="MobiDB-lite"/>
    </source>
</evidence>
<sequence>MNNDTPKSTAADNPFPTSQDSEKADRTNTSRPEALDKLEQGAHQTINQLADTAAAQVRYAQEVFAKASESVQQKAREWKGTGEEWTECLRDTVKEKPVAALATAFAAGFILARLCQRSGQE</sequence>
<feature type="compositionally biased region" description="Polar residues" evidence="1">
    <location>
        <begin position="1"/>
        <end position="19"/>
    </location>
</feature>
<dbReference type="Proteomes" id="UP001597463">
    <property type="component" value="Unassembled WGS sequence"/>
</dbReference>
<gene>
    <name evidence="2" type="ORF">ACFSW6_18515</name>
</gene>
<proteinExistence type="predicted"/>
<name>A0ABW5UUJ7_9BURK</name>
<evidence type="ECO:0000313" key="3">
    <source>
        <dbReference type="Proteomes" id="UP001597463"/>
    </source>
</evidence>
<comment type="caution">
    <text evidence="2">The sequence shown here is derived from an EMBL/GenBank/DDBJ whole genome shotgun (WGS) entry which is preliminary data.</text>
</comment>
<protein>
    <recommendedName>
        <fullName evidence="4">DUF883 domain-containing protein</fullName>
    </recommendedName>
</protein>
<evidence type="ECO:0000313" key="2">
    <source>
        <dbReference type="EMBL" id="MFD2756067.1"/>
    </source>
</evidence>
<evidence type="ECO:0008006" key="4">
    <source>
        <dbReference type="Google" id="ProtNLM"/>
    </source>
</evidence>
<dbReference type="EMBL" id="JBHUMV010000009">
    <property type="protein sequence ID" value="MFD2756067.1"/>
    <property type="molecule type" value="Genomic_DNA"/>
</dbReference>